<dbReference type="Proteomes" id="UP000516421">
    <property type="component" value="Chromosome"/>
</dbReference>
<dbReference type="AlphaFoldDB" id="A0A7S7B0G5"/>
<name>A0A7S7B0G5_9MICC</name>
<evidence type="ECO:0008006" key="3">
    <source>
        <dbReference type="Google" id="ProtNLM"/>
    </source>
</evidence>
<dbReference type="RefSeq" id="WP_145176239.1">
    <property type="nucleotide sequence ID" value="NZ_CP061538.1"/>
</dbReference>
<dbReference type="EMBL" id="CP061538">
    <property type="protein sequence ID" value="QOW64958.1"/>
    <property type="molecule type" value="Genomic_DNA"/>
</dbReference>
<sequence>MELKLNRKGVGEILRSPELRKVALDRAQKIANASGEGYAATSRIGSKRARASVFTESREARLDNAKRQTILRNVGAGR</sequence>
<gene>
    <name evidence="1" type="ORF">IDM48_11560</name>
</gene>
<accession>A0A7S7B0G5</accession>
<proteinExistence type="predicted"/>
<evidence type="ECO:0000313" key="1">
    <source>
        <dbReference type="EMBL" id="QOW64958.1"/>
    </source>
</evidence>
<organism evidence="1 2">
    <name type="scientific">Rothia amarae</name>
    <dbReference type="NCBI Taxonomy" id="169480"/>
    <lineage>
        <taxon>Bacteria</taxon>
        <taxon>Bacillati</taxon>
        <taxon>Actinomycetota</taxon>
        <taxon>Actinomycetes</taxon>
        <taxon>Micrococcales</taxon>
        <taxon>Micrococcaceae</taxon>
        <taxon>Rothia</taxon>
    </lineage>
</organism>
<reference evidence="1 2" key="1">
    <citation type="submission" date="2020-09" db="EMBL/GenBank/DDBJ databases">
        <title>Investigation of environmental microbe.</title>
        <authorList>
            <person name="Ou Y."/>
            <person name="Kang Q."/>
        </authorList>
    </citation>
    <scope>NUCLEOTIDE SEQUENCE [LARGE SCALE GENOMIC DNA]</scope>
    <source>
        <strain evidence="1 2">KJZ-9</strain>
    </source>
</reference>
<evidence type="ECO:0000313" key="2">
    <source>
        <dbReference type="Proteomes" id="UP000516421"/>
    </source>
</evidence>
<protein>
    <recommendedName>
        <fullName evidence="3">HK97 gp10 family phage protein</fullName>
    </recommendedName>
</protein>
<keyword evidence="2" id="KW-1185">Reference proteome</keyword>